<evidence type="ECO:0000313" key="1">
    <source>
        <dbReference type="EMBL" id="RGQ35360.1"/>
    </source>
</evidence>
<comment type="caution">
    <text evidence="1">The sequence shown here is derived from an EMBL/GenBank/DDBJ whole genome shotgun (WGS) entry which is preliminary data.</text>
</comment>
<dbReference type="AlphaFoldDB" id="A0A412AUU9"/>
<gene>
    <name evidence="1" type="ORF">DWY99_12675</name>
</gene>
<dbReference type="EMBL" id="QRTC01000067">
    <property type="protein sequence ID" value="RGQ35360.1"/>
    <property type="molecule type" value="Genomic_DNA"/>
</dbReference>
<dbReference type="Proteomes" id="UP000284751">
    <property type="component" value="Unassembled WGS sequence"/>
</dbReference>
<reference evidence="1 2" key="1">
    <citation type="submission" date="2018-08" db="EMBL/GenBank/DDBJ databases">
        <title>A genome reference for cultivated species of the human gut microbiota.</title>
        <authorList>
            <person name="Zou Y."/>
            <person name="Xue W."/>
            <person name="Luo G."/>
        </authorList>
    </citation>
    <scope>NUCLEOTIDE SEQUENCE [LARGE SCALE GENOMIC DNA]</scope>
    <source>
        <strain evidence="1 2">AF28-26</strain>
    </source>
</reference>
<organism evidence="1 2">
    <name type="scientific">[Clostridium] leptum</name>
    <dbReference type="NCBI Taxonomy" id="1535"/>
    <lineage>
        <taxon>Bacteria</taxon>
        <taxon>Bacillati</taxon>
        <taxon>Bacillota</taxon>
        <taxon>Clostridia</taxon>
        <taxon>Eubacteriales</taxon>
        <taxon>Oscillospiraceae</taxon>
        <taxon>Oscillospiraceae incertae sedis</taxon>
    </lineage>
</organism>
<sequence length="114" mass="13103">MACERQLDFYLPVPVMDVFNYVASQKEIYKMKLAAVDRANFKVFFKHRANMLTWGEHITISFYDPQDGGCRIIVESKPAMATTLIDYGKNAENCNSVRQFILSSFNQPLNGQVR</sequence>
<evidence type="ECO:0008006" key="3">
    <source>
        <dbReference type="Google" id="ProtNLM"/>
    </source>
</evidence>
<accession>A0A412AUU9</accession>
<evidence type="ECO:0000313" key="2">
    <source>
        <dbReference type="Proteomes" id="UP000284751"/>
    </source>
</evidence>
<protein>
    <recommendedName>
        <fullName evidence="3">DUF1499 domain-containing protein</fullName>
    </recommendedName>
</protein>
<proteinExistence type="predicted"/>
<name>A0A412AUU9_9FIRM</name>